<dbReference type="Pfam" id="PF14378">
    <property type="entry name" value="PAP2_3"/>
    <property type="match status" value="1"/>
</dbReference>
<feature type="transmembrane region" description="Helical" evidence="1">
    <location>
        <begin position="125"/>
        <end position="145"/>
    </location>
</feature>
<dbReference type="AlphaFoldDB" id="G8LEH9"/>
<evidence type="ECO:0000256" key="1">
    <source>
        <dbReference type="SAM" id="Phobius"/>
    </source>
</evidence>
<dbReference type="HOGENOM" id="CLU_102949_2_0_6"/>
<feature type="transmembrane region" description="Helical" evidence="1">
    <location>
        <begin position="175"/>
        <end position="194"/>
    </location>
</feature>
<evidence type="ECO:0000259" key="2">
    <source>
        <dbReference type="Pfam" id="PF14378"/>
    </source>
</evidence>
<keyword evidence="1" id="KW-0472">Membrane</keyword>
<keyword evidence="1" id="KW-0812">Transmembrane</keyword>
<dbReference type="GO" id="GO:0016020">
    <property type="term" value="C:membrane"/>
    <property type="evidence" value="ECO:0007669"/>
    <property type="project" value="UniProtKB-SubCell"/>
</dbReference>
<keyword evidence="1" id="KW-1133">Transmembrane helix</keyword>
<dbReference type="SUPFAM" id="SSF48317">
    <property type="entry name" value="Acid phosphatase/Vanadium-dependent haloperoxidase"/>
    <property type="match status" value="1"/>
</dbReference>
<proteinExistence type="predicted"/>
<feature type="transmembrane region" description="Helical" evidence="1">
    <location>
        <begin position="55"/>
        <end position="74"/>
    </location>
</feature>
<dbReference type="InterPro" id="IPR036938">
    <property type="entry name" value="PAP2/HPO_sf"/>
</dbReference>
<feature type="domain" description="Inositolphosphotransferase Aur1/Ipt1" evidence="2">
    <location>
        <begin position="56"/>
        <end position="192"/>
    </location>
</feature>
<gene>
    <name evidence="3" type="ORF">EcWSU1_02603</name>
</gene>
<dbReference type="eggNOG" id="COG0671">
    <property type="taxonomic scope" value="Bacteria"/>
</dbReference>
<dbReference type="Proteomes" id="UP000007838">
    <property type="component" value="Chromosome"/>
</dbReference>
<accession>G8LEH9</accession>
<feature type="transmembrane region" description="Helical" evidence="1">
    <location>
        <begin position="152"/>
        <end position="169"/>
    </location>
</feature>
<dbReference type="KEGG" id="eec:EcWSU1_02603"/>
<evidence type="ECO:0000313" key="3">
    <source>
        <dbReference type="EMBL" id="AEW74037.1"/>
    </source>
</evidence>
<dbReference type="InterPro" id="IPR026841">
    <property type="entry name" value="Aur1/Ipt1"/>
</dbReference>
<dbReference type="Gene3D" id="1.20.144.10">
    <property type="entry name" value="Phosphatidic acid phosphatase type 2/haloperoxidase"/>
    <property type="match status" value="1"/>
</dbReference>
<feature type="transmembrane region" description="Helical" evidence="1">
    <location>
        <begin position="86"/>
        <end position="105"/>
    </location>
</feature>
<evidence type="ECO:0000313" key="4">
    <source>
        <dbReference type="Proteomes" id="UP000007838"/>
    </source>
</evidence>
<protein>
    <recommendedName>
        <fullName evidence="2">Inositolphosphotransferase Aur1/Ipt1 domain-containing protein</fullName>
    </recommendedName>
</protein>
<organism evidence="3 4">
    <name type="scientific">Enterobacter ludwigii</name>
    <dbReference type="NCBI Taxonomy" id="299767"/>
    <lineage>
        <taxon>Bacteria</taxon>
        <taxon>Pseudomonadati</taxon>
        <taxon>Pseudomonadota</taxon>
        <taxon>Gammaproteobacteria</taxon>
        <taxon>Enterobacterales</taxon>
        <taxon>Enterobacteriaceae</taxon>
        <taxon>Enterobacter</taxon>
        <taxon>Enterobacter cloacae complex</taxon>
    </lineage>
</organism>
<dbReference type="EMBL" id="CP002886">
    <property type="protein sequence ID" value="AEW74037.1"/>
    <property type="molecule type" value="Genomic_DNA"/>
</dbReference>
<name>G8LEH9_9ENTR</name>
<reference evidence="3 4" key="1">
    <citation type="journal article" date="2011" name="Stand. Genomic Sci.">
        <title>Complete genome of the onion pathogen Enterobacter cloacae EcWSU1.</title>
        <authorList>
            <person name="Humann J.L."/>
            <person name="Wildung M."/>
            <person name="Cheng C.H."/>
            <person name="Lee T."/>
            <person name="Stewart J.E."/>
            <person name="Drew J.C."/>
            <person name="Triplett E.W."/>
            <person name="Main D."/>
            <person name="Schroeder B.K."/>
        </authorList>
    </citation>
    <scope>NUCLEOTIDE SEQUENCE [LARGE SCALE GENOMIC DNA]</scope>
    <source>
        <strain evidence="3 4">EcWSU1</strain>
    </source>
</reference>
<dbReference type="CDD" id="cd03386">
    <property type="entry name" value="PAP2_Aur1_like"/>
    <property type="match status" value="1"/>
</dbReference>
<sequence>MGKRMSEFLQRLKQMLVGWGSVGVVYSLCDRLQGEGYRLTPLRVDALIPFSPDAVWLYLSFFLIVPLGYLLTPYDRVRWLARSMQFSALGAGIIYLLWPTTMVYPTLAGEGVSSRVLGWLVSVDSRQNCFPSLHAALTALAVWAIAAGRLRWMTVASVIWACAIAYSILQLRRHLFIDLMAGVLLAGASVWLAGHLDVRRQKYKGIPGE</sequence>